<evidence type="ECO:0000256" key="4">
    <source>
        <dbReference type="ARBA" id="ARBA00022679"/>
    </source>
</evidence>
<evidence type="ECO:0000256" key="15">
    <source>
        <dbReference type="ARBA" id="ARBA00047939"/>
    </source>
</evidence>
<keyword evidence="4 24" id="KW-0808">Transferase</keyword>
<keyword evidence="9" id="KW-0802">TPR repeat</keyword>
<evidence type="ECO:0000256" key="11">
    <source>
        <dbReference type="ARBA" id="ARBA00022989"/>
    </source>
</evidence>
<feature type="region of interest" description="Disordered" evidence="22">
    <location>
        <begin position="627"/>
        <end position="646"/>
    </location>
</feature>
<evidence type="ECO:0000256" key="3">
    <source>
        <dbReference type="ARBA" id="ARBA00014915"/>
    </source>
</evidence>
<proteinExistence type="evidence at transcript level"/>
<dbReference type="InterPro" id="IPR003812">
    <property type="entry name" value="Fido"/>
</dbReference>
<comment type="subcellular location">
    <subcellularLocation>
        <location evidence="1">Membrane</location>
        <topology evidence="1">Single-pass membrane protein</topology>
    </subcellularLocation>
</comment>
<evidence type="ECO:0000313" key="24">
    <source>
        <dbReference type="EMBL" id="LAC23894.1"/>
    </source>
</evidence>
<evidence type="ECO:0000256" key="22">
    <source>
        <dbReference type="SAM" id="MobiDB-lite"/>
    </source>
</evidence>
<evidence type="ECO:0000256" key="16">
    <source>
        <dbReference type="ARBA" id="ARBA00048696"/>
    </source>
</evidence>
<dbReference type="SUPFAM" id="SSF48452">
    <property type="entry name" value="TPR-like"/>
    <property type="match status" value="1"/>
</dbReference>
<feature type="binding site" evidence="19">
    <location>
        <position position="393"/>
    </location>
    <ligand>
        <name>ATP</name>
        <dbReference type="ChEBI" id="CHEBI:30616"/>
    </ligand>
</feature>
<feature type="site" description="Important for autoinhibition of adenylyltransferase activity" evidence="20">
    <location>
        <position position="220"/>
    </location>
</feature>
<evidence type="ECO:0000256" key="14">
    <source>
        <dbReference type="ARBA" id="ARBA00034531"/>
    </source>
</evidence>
<evidence type="ECO:0000256" key="19">
    <source>
        <dbReference type="PIRSR" id="PIRSR640198-2"/>
    </source>
</evidence>
<dbReference type="PROSITE" id="PS51459">
    <property type="entry name" value="FIDO"/>
    <property type="match status" value="1"/>
</dbReference>
<dbReference type="Gene3D" id="1.25.40.10">
    <property type="entry name" value="Tetratricopeptide repeat domain"/>
    <property type="match status" value="1"/>
</dbReference>
<evidence type="ECO:0000256" key="17">
    <source>
        <dbReference type="ARBA" id="ARBA00049297"/>
    </source>
</evidence>
<feature type="active site" evidence="18">
    <location>
        <position position="349"/>
    </location>
</feature>
<feature type="glycosylation site" description="N-linked (GlcNAc...) asparagine" evidence="21">
    <location>
        <position position="261"/>
    </location>
</feature>
<evidence type="ECO:0000256" key="13">
    <source>
        <dbReference type="ARBA" id="ARBA00030885"/>
    </source>
</evidence>
<evidence type="ECO:0000256" key="7">
    <source>
        <dbReference type="ARBA" id="ARBA00022737"/>
    </source>
</evidence>
<feature type="binding site" evidence="19">
    <location>
        <begin position="302"/>
        <end position="305"/>
    </location>
    <ligand>
        <name>ATP</name>
        <dbReference type="ChEBI" id="CHEBI:30616"/>
    </ligand>
</feature>
<dbReference type="InterPro" id="IPR036597">
    <property type="entry name" value="Fido-like_dom_sf"/>
</dbReference>
<dbReference type="PANTHER" id="PTHR13504:SF34">
    <property type="entry name" value="PROTEIN ADENYLYLTRANSFERASE FICD"/>
    <property type="match status" value="1"/>
</dbReference>
<dbReference type="SUPFAM" id="SSF140931">
    <property type="entry name" value="Fic-like"/>
    <property type="match status" value="1"/>
</dbReference>
<organism evidence="24">
    <name type="scientific">Hirondellea gigas</name>
    <dbReference type="NCBI Taxonomy" id="1518452"/>
    <lineage>
        <taxon>Eukaryota</taxon>
        <taxon>Metazoa</taxon>
        <taxon>Ecdysozoa</taxon>
        <taxon>Arthropoda</taxon>
        <taxon>Crustacea</taxon>
        <taxon>Multicrustacea</taxon>
        <taxon>Malacostraca</taxon>
        <taxon>Eumalacostraca</taxon>
        <taxon>Peracarida</taxon>
        <taxon>Amphipoda</taxon>
        <taxon>Amphilochidea</taxon>
        <taxon>Lysianassida</taxon>
        <taxon>Lysianassidira</taxon>
        <taxon>Lysianassoidea</taxon>
        <taxon>Lysianassidae</taxon>
        <taxon>Hirondellea</taxon>
    </lineage>
</organism>
<dbReference type="EMBL" id="IACT01004713">
    <property type="protein sequence ID" value="LAC23894.1"/>
    <property type="molecule type" value="mRNA"/>
</dbReference>
<dbReference type="EC" id="2.7.7.108" evidence="14"/>
<evidence type="ECO:0000256" key="18">
    <source>
        <dbReference type="PIRSR" id="PIRSR640198-1"/>
    </source>
</evidence>
<dbReference type="GO" id="GO:0070733">
    <property type="term" value="F:AMPylase activity"/>
    <property type="evidence" value="ECO:0007669"/>
    <property type="project" value="UniProtKB-EC"/>
</dbReference>
<feature type="binding site" evidence="19">
    <location>
        <begin position="385"/>
        <end position="386"/>
    </location>
    <ligand>
        <name>ATP</name>
        <dbReference type="ChEBI" id="CHEBI:30616"/>
    </ligand>
</feature>
<name>A0A6A7G0A8_9CRUS</name>
<evidence type="ECO:0000259" key="23">
    <source>
        <dbReference type="PROSITE" id="PS51459"/>
    </source>
</evidence>
<keyword evidence="7" id="KW-0677">Repeat</keyword>
<reference evidence="24" key="1">
    <citation type="submission" date="2017-11" db="EMBL/GenBank/DDBJ databases">
        <title>The sensing device of the deep-sea amphipod.</title>
        <authorList>
            <person name="Kobayashi H."/>
            <person name="Nagahama T."/>
            <person name="Arai W."/>
            <person name="Sasagawa Y."/>
            <person name="Umeda M."/>
            <person name="Hayashi T."/>
            <person name="Nikaido I."/>
            <person name="Watanabe H."/>
            <person name="Oguri K."/>
            <person name="Kitazato H."/>
            <person name="Fujioka K."/>
            <person name="Kido Y."/>
            <person name="Takami H."/>
        </authorList>
    </citation>
    <scope>NUCLEOTIDE SEQUENCE</scope>
    <source>
        <tissue evidence="24">Whole body</tissue>
    </source>
</reference>
<keyword evidence="5" id="KW-0812">Transmembrane</keyword>
<evidence type="ECO:0000256" key="2">
    <source>
        <dbReference type="ARBA" id="ARBA00009742"/>
    </source>
</evidence>
<dbReference type="AlphaFoldDB" id="A0A6A7G0A8"/>
<evidence type="ECO:0000256" key="21">
    <source>
        <dbReference type="PIRSR" id="PIRSR640198-4"/>
    </source>
</evidence>
<evidence type="ECO:0000256" key="6">
    <source>
        <dbReference type="ARBA" id="ARBA00022695"/>
    </source>
</evidence>
<evidence type="ECO:0000256" key="9">
    <source>
        <dbReference type="ARBA" id="ARBA00022803"/>
    </source>
</evidence>
<dbReference type="Gene3D" id="1.10.3290.10">
    <property type="entry name" value="Fido-like domain"/>
    <property type="match status" value="1"/>
</dbReference>
<feature type="binding site" evidence="19">
    <location>
        <begin position="353"/>
        <end position="360"/>
    </location>
    <ligand>
        <name>ATP</name>
        <dbReference type="ChEBI" id="CHEBI:30616"/>
    </ligand>
</feature>
<dbReference type="InterPro" id="IPR040198">
    <property type="entry name" value="Fido_containing"/>
</dbReference>
<keyword evidence="12" id="KW-0472">Membrane</keyword>
<keyword evidence="8 19" id="KW-0547">Nucleotide-binding</keyword>
<evidence type="ECO:0000256" key="10">
    <source>
        <dbReference type="ARBA" id="ARBA00022840"/>
    </source>
</evidence>
<keyword evidence="11" id="KW-1133">Transmembrane helix</keyword>
<sequence length="690" mass="77899">MKKISFLLVFIAGLVFAYVLPILKTLTVNIKDFDLSLSSSSILATFPSHSNIDLLDVGYLSLKRIHEIDGDTALTTKESTEVEQKNDLSEAESCLRVGARLLLDGRLGKAKRLLERAVALAPSMPQALLALGEFLEVHQLDVVRADLLYVRALMLAPKNKQAIKNRIRTKDVVVMQDLTKLKQIDQKRLLLSNVPDSDPALKRIQREAYYHHIHHTVAIEGNTMTLDQIRVILDTGLSIGGKSVAEHTEVLGVDSALRYINNTLVHRVGAITLQDILAIHLRVLGHTDPPAAGHLRTTQVFVGPHLPPSPTRLQQLMEQFVAWINEAATVAMHPVRCAALAHYHLVYIHPFVDGNGRTARLLMNFLLMQAGYPPIIIRHQDRLQYYDTLQAANEGDTRPFVRFISHCTEKTLDVYLWATQDVTPGIEQEDPTRRDAKALPFARDGKTGAVHDSNRIHARSKPAIPLCAECKDETAEEEEEDYALLSRSTISSDNSNTIESHHKDSFTVQNRRRKRVEVYDYDYIDDDDHLDMESNDIKDEEETNSGNSKSENTVKTVCEGCKSDPISQDTYGKSKRWSYDNYVTRDTNEQFWNGATEGEGKENLPGEYFDDLGLLFDREKHQQRGGAAAAHHWLHGGGSGGSSDDYKRSSRYYSRLYHSPNYRTQDNLDHEQYQQHLPLDERINTNPRGL</sequence>
<dbReference type="GO" id="GO:0016020">
    <property type="term" value="C:membrane"/>
    <property type="evidence" value="ECO:0007669"/>
    <property type="project" value="UniProtKB-SubCell"/>
</dbReference>
<comment type="catalytic activity">
    <reaction evidence="17">
        <text>3-O-(5'-adenylyl)-L-threonyl-[protein] + H2O = L-threonyl-[protein] + AMP + H(+)</text>
        <dbReference type="Rhea" id="RHEA:55932"/>
        <dbReference type="Rhea" id="RHEA-COMP:11060"/>
        <dbReference type="Rhea" id="RHEA-COMP:13847"/>
        <dbReference type="ChEBI" id="CHEBI:15377"/>
        <dbReference type="ChEBI" id="CHEBI:15378"/>
        <dbReference type="ChEBI" id="CHEBI:30013"/>
        <dbReference type="ChEBI" id="CHEBI:138113"/>
        <dbReference type="ChEBI" id="CHEBI:456215"/>
    </reaction>
</comment>
<dbReference type="InterPro" id="IPR011990">
    <property type="entry name" value="TPR-like_helical_dom_sf"/>
</dbReference>
<evidence type="ECO:0000256" key="8">
    <source>
        <dbReference type="ARBA" id="ARBA00022741"/>
    </source>
</evidence>
<dbReference type="Pfam" id="PF02661">
    <property type="entry name" value="Fic"/>
    <property type="match status" value="1"/>
</dbReference>
<comment type="catalytic activity">
    <reaction evidence="16">
        <text>L-tyrosyl-[protein] + ATP = O-(5'-adenylyl)-L-tyrosyl-[protein] + diphosphate</text>
        <dbReference type="Rhea" id="RHEA:54288"/>
        <dbReference type="Rhea" id="RHEA-COMP:10136"/>
        <dbReference type="Rhea" id="RHEA-COMP:13846"/>
        <dbReference type="ChEBI" id="CHEBI:30616"/>
        <dbReference type="ChEBI" id="CHEBI:33019"/>
        <dbReference type="ChEBI" id="CHEBI:46858"/>
        <dbReference type="ChEBI" id="CHEBI:83624"/>
        <dbReference type="EC" id="2.7.7.108"/>
    </reaction>
</comment>
<dbReference type="GO" id="GO:0005524">
    <property type="term" value="F:ATP binding"/>
    <property type="evidence" value="ECO:0007669"/>
    <property type="project" value="UniProtKB-KW"/>
</dbReference>
<evidence type="ECO:0000256" key="20">
    <source>
        <dbReference type="PIRSR" id="PIRSR640198-3"/>
    </source>
</evidence>
<accession>A0A6A7G0A8</accession>
<keyword evidence="10 19" id="KW-0067">ATP-binding</keyword>
<evidence type="ECO:0000256" key="1">
    <source>
        <dbReference type="ARBA" id="ARBA00004167"/>
    </source>
</evidence>
<feature type="domain" description="Fido" evidence="23">
    <location>
        <begin position="271"/>
        <end position="406"/>
    </location>
</feature>
<evidence type="ECO:0000256" key="5">
    <source>
        <dbReference type="ARBA" id="ARBA00022692"/>
    </source>
</evidence>
<comment type="similarity">
    <text evidence="2">Belongs to the fic family.</text>
</comment>
<protein>
    <recommendedName>
        <fullName evidence="3">Protein adenylyltransferase Fic</fullName>
        <ecNumber evidence="14">2.7.7.108</ecNumber>
    </recommendedName>
    <alternativeName>
        <fullName evidence="13">De-AMPylase Fic</fullName>
    </alternativeName>
</protein>
<dbReference type="PANTHER" id="PTHR13504">
    <property type="entry name" value="FIDO DOMAIN-CONTAINING PROTEIN DDB_G0283145"/>
    <property type="match status" value="1"/>
</dbReference>
<keyword evidence="6" id="KW-0548">Nucleotidyltransferase</keyword>
<evidence type="ECO:0000256" key="12">
    <source>
        <dbReference type="ARBA" id="ARBA00023136"/>
    </source>
</evidence>
<comment type="catalytic activity">
    <reaction evidence="15">
        <text>L-threonyl-[protein] + ATP = 3-O-(5'-adenylyl)-L-threonyl-[protein] + diphosphate</text>
        <dbReference type="Rhea" id="RHEA:54292"/>
        <dbReference type="Rhea" id="RHEA-COMP:11060"/>
        <dbReference type="Rhea" id="RHEA-COMP:13847"/>
        <dbReference type="ChEBI" id="CHEBI:30013"/>
        <dbReference type="ChEBI" id="CHEBI:30616"/>
        <dbReference type="ChEBI" id="CHEBI:33019"/>
        <dbReference type="ChEBI" id="CHEBI:138113"/>
        <dbReference type="EC" id="2.7.7.108"/>
    </reaction>
</comment>